<proteinExistence type="predicted"/>
<reference evidence="3 4" key="1">
    <citation type="journal article" date="2016" name="Nat. Commun.">
        <title>Thousands of microbial genomes shed light on interconnected biogeochemical processes in an aquifer system.</title>
        <authorList>
            <person name="Anantharaman K."/>
            <person name="Brown C.T."/>
            <person name="Hug L.A."/>
            <person name="Sharon I."/>
            <person name="Castelle C.J."/>
            <person name="Probst A.J."/>
            <person name="Thomas B.C."/>
            <person name="Singh A."/>
            <person name="Wilkins M.J."/>
            <person name="Karaoz U."/>
            <person name="Brodie E.L."/>
            <person name="Williams K.H."/>
            <person name="Hubbard S.S."/>
            <person name="Banfield J.F."/>
        </authorList>
    </citation>
    <scope>NUCLEOTIDE SEQUENCE [LARGE SCALE GENOMIC DNA]</scope>
</reference>
<keyword evidence="1" id="KW-0175">Coiled coil</keyword>
<feature type="coiled-coil region" evidence="1">
    <location>
        <begin position="48"/>
        <end position="75"/>
    </location>
</feature>
<name>A0A1F6FIZ3_9BACT</name>
<dbReference type="Proteomes" id="UP000177395">
    <property type="component" value="Unassembled WGS sequence"/>
</dbReference>
<gene>
    <name evidence="3" type="ORF">A2392_00225</name>
</gene>
<dbReference type="Pfam" id="PF04977">
    <property type="entry name" value="DivIC"/>
    <property type="match status" value="1"/>
</dbReference>
<feature type="transmembrane region" description="Helical" evidence="2">
    <location>
        <begin position="12"/>
        <end position="34"/>
    </location>
</feature>
<dbReference type="InterPro" id="IPR007060">
    <property type="entry name" value="FtsL/DivIC"/>
</dbReference>
<keyword evidence="2" id="KW-1133">Transmembrane helix</keyword>
<evidence type="ECO:0000313" key="4">
    <source>
        <dbReference type="Proteomes" id="UP000177395"/>
    </source>
</evidence>
<keyword evidence="2" id="KW-0812">Transmembrane</keyword>
<evidence type="ECO:0000313" key="3">
    <source>
        <dbReference type="EMBL" id="OGG85835.1"/>
    </source>
</evidence>
<evidence type="ECO:0000256" key="1">
    <source>
        <dbReference type="SAM" id="Coils"/>
    </source>
</evidence>
<organism evidence="3 4">
    <name type="scientific">Candidatus Kaiserbacteria bacterium RIFOXYB1_FULL_46_14</name>
    <dbReference type="NCBI Taxonomy" id="1798531"/>
    <lineage>
        <taxon>Bacteria</taxon>
        <taxon>Candidatus Kaiseribacteriota</taxon>
    </lineage>
</organism>
<sequence length="129" mass="15205">MSLLRKKTWWQHIVMSPISIAVLLILSVMFGFAVHDRYVVEREMAFRRAKSEAELERETYRRGELEKKVEKLNTQQGIESEIRKNFDVAREGETVVVLVEEDRPMIEPLPLASSEGSIWKRFLNFIIPW</sequence>
<evidence type="ECO:0008006" key="5">
    <source>
        <dbReference type="Google" id="ProtNLM"/>
    </source>
</evidence>
<evidence type="ECO:0000256" key="2">
    <source>
        <dbReference type="SAM" id="Phobius"/>
    </source>
</evidence>
<comment type="caution">
    <text evidence="3">The sequence shown here is derived from an EMBL/GenBank/DDBJ whole genome shotgun (WGS) entry which is preliminary data.</text>
</comment>
<dbReference type="STRING" id="1798531.A2392_00225"/>
<accession>A0A1F6FIZ3</accession>
<keyword evidence="2" id="KW-0472">Membrane</keyword>
<dbReference type="AlphaFoldDB" id="A0A1F6FIZ3"/>
<protein>
    <recommendedName>
        <fullName evidence="5">Septum formation initiator</fullName>
    </recommendedName>
</protein>
<dbReference type="EMBL" id="MFMS01000004">
    <property type="protein sequence ID" value="OGG85835.1"/>
    <property type="molecule type" value="Genomic_DNA"/>
</dbReference>